<dbReference type="SUPFAM" id="SSF53098">
    <property type="entry name" value="Ribonuclease H-like"/>
    <property type="match status" value="1"/>
</dbReference>
<dbReference type="Gene3D" id="3.30.420.10">
    <property type="entry name" value="Ribonuclease H-like superfamily/Ribonuclease H"/>
    <property type="match status" value="1"/>
</dbReference>
<dbReference type="InterPro" id="IPR036397">
    <property type="entry name" value="RNaseH_sf"/>
</dbReference>
<dbReference type="Pfam" id="PF09299">
    <property type="entry name" value="Mu-transpos_C"/>
    <property type="match status" value="1"/>
</dbReference>
<accession>A0A828SQF3</accession>
<dbReference type="InterPro" id="IPR001584">
    <property type="entry name" value="Integrase_cat-core"/>
</dbReference>
<reference evidence="2 3" key="1">
    <citation type="submission" date="2011-04" db="EMBL/GenBank/DDBJ databases">
        <authorList>
            <person name="Weinstock G."/>
            <person name="Sodergren E."/>
            <person name="Clifton S."/>
            <person name="Fulton L."/>
            <person name="Fulton B."/>
            <person name="Courtney L."/>
            <person name="Fronick C."/>
            <person name="Harrison M."/>
            <person name="Strong C."/>
            <person name="Farmer C."/>
            <person name="Delahaunty K."/>
            <person name="Markovic C."/>
            <person name="Hall O."/>
            <person name="Minx P."/>
            <person name="Tomlinson C."/>
            <person name="Mitreva M."/>
            <person name="Hou S."/>
            <person name="Chen J."/>
            <person name="Wollam A."/>
            <person name="Pepin K.H."/>
            <person name="Johnson M."/>
            <person name="Bhonagiri V."/>
            <person name="Zhang X."/>
            <person name="Suruliraj S."/>
            <person name="Warren W."/>
            <person name="Chinwalla A."/>
            <person name="Mardis E.R."/>
            <person name="Wilson R.K."/>
        </authorList>
    </citation>
    <scope>NUCLEOTIDE SEQUENCE [LARGE SCALE GENOMIC DNA]</scope>
    <source>
        <strain evidence="2 3">6014059</strain>
    </source>
</reference>
<organism evidence="2 3">
    <name type="scientific">Acinetobacter baumannii 6014059</name>
    <dbReference type="NCBI Taxonomy" id="525242"/>
    <lineage>
        <taxon>Bacteria</taxon>
        <taxon>Pseudomonadati</taxon>
        <taxon>Pseudomonadota</taxon>
        <taxon>Gammaproteobacteria</taxon>
        <taxon>Moraxellales</taxon>
        <taxon>Moraxellaceae</taxon>
        <taxon>Acinetobacter</taxon>
        <taxon>Acinetobacter calcoaceticus/baumannii complex</taxon>
    </lineage>
</organism>
<feature type="domain" description="Integrase catalytic" evidence="1">
    <location>
        <begin position="113"/>
        <end position="309"/>
    </location>
</feature>
<comment type="caution">
    <text evidence="2">The sequence shown here is derived from an EMBL/GenBank/DDBJ whole genome shotgun (WGS) entry which is preliminary data.</text>
</comment>
<dbReference type="InterPro" id="IPR012337">
    <property type="entry name" value="RNaseH-like_sf"/>
</dbReference>
<dbReference type="PROSITE" id="PS50994">
    <property type="entry name" value="INTEGRASE"/>
    <property type="match status" value="1"/>
</dbReference>
<name>A0A828SQF3_ACIBA</name>
<evidence type="ECO:0000313" key="2">
    <source>
        <dbReference type="EMBL" id="EGJ68582.1"/>
    </source>
</evidence>
<dbReference type="AlphaFoldDB" id="A0A828SQF3"/>
<evidence type="ECO:0000259" key="1">
    <source>
        <dbReference type="PROSITE" id="PS50994"/>
    </source>
</evidence>
<dbReference type="GO" id="GO:0015074">
    <property type="term" value="P:DNA integration"/>
    <property type="evidence" value="ECO:0007669"/>
    <property type="project" value="InterPro"/>
</dbReference>
<dbReference type="EMBL" id="ACYS02000044">
    <property type="protein sequence ID" value="EGJ68582.1"/>
    <property type="molecule type" value="Genomic_DNA"/>
</dbReference>
<evidence type="ECO:0000313" key="3">
    <source>
        <dbReference type="Proteomes" id="UP000003204"/>
    </source>
</evidence>
<dbReference type="Proteomes" id="UP000003204">
    <property type="component" value="Unassembled WGS sequence"/>
</dbReference>
<dbReference type="InterPro" id="IPR015378">
    <property type="entry name" value="Transposase-like_Mu_C"/>
</dbReference>
<gene>
    <name evidence="2" type="ORF">HMPREF0022_01666</name>
</gene>
<proteinExistence type="predicted"/>
<sequence>MIRWIRRYIENDYNLLNIYKVKIGNRFFRFSPEMEQIISNTIEQIIKDKNIALTHKNIQIYIYQKMLEHDIQENPPSRRTIQRRLKQYDPYKLIKATEGTRIANQTLKAAGRKMKSPFILAIVEIDTHILDIIIIDSTTNLPLGRPYLSCAIDVHTRAIVGYYISMLPPSATTTLALLKNMLLRPSQNLPGGIPSLIVPDNGVEFKNTALSHICNHLKITIQPAQNRNPDNKPHIERFFGTLTFGLIQQLQGTTFSNPEARGDYDSRKHASVTLENLKSYVDEWIHNIYHCSIHSMTGRAPMLFWEDASQSCPPLTISTDEVDIIARRPISRKIHKGQVKFEYLTYFSHALATLEANGLTDVIVMIDELNLEHVYIKHSSIDEVIRADSTEPDYTKNLSLQEHLEIRKELKLVSQADKQRLGKHRVWYARWKLYERIQKDACSKNKKLKQLKLELPQTLKNLLDQDIHTVSQPIDPSASTFISSSEMDLLNQSNLDDDFGTLEFDDE</sequence>
<protein>
    <submittedName>
        <fullName evidence="2">Integrase core domain protein</fullName>
    </submittedName>
</protein>
<dbReference type="GO" id="GO:0003676">
    <property type="term" value="F:nucleic acid binding"/>
    <property type="evidence" value="ECO:0007669"/>
    <property type="project" value="InterPro"/>
</dbReference>